<keyword evidence="4" id="KW-0378">Hydrolase</keyword>
<accession>A0A4D7B1Y2</accession>
<evidence type="ECO:0000256" key="1">
    <source>
        <dbReference type="ARBA" id="ARBA00001947"/>
    </source>
</evidence>
<name>A0A4D7B1Y2_9HYPH</name>
<dbReference type="PANTHER" id="PTHR21666">
    <property type="entry name" value="PEPTIDASE-RELATED"/>
    <property type="match status" value="1"/>
</dbReference>
<keyword evidence="8" id="KW-0812">Transmembrane</keyword>
<dbReference type="Pfam" id="PF01551">
    <property type="entry name" value="Peptidase_M23"/>
    <property type="match status" value="1"/>
</dbReference>
<evidence type="ECO:0000313" key="11">
    <source>
        <dbReference type="Proteomes" id="UP000298781"/>
    </source>
</evidence>
<dbReference type="KEGG" id="pstg:E8M01_07240"/>
<dbReference type="GO" id="GO:0046872">
    <property type="term" value="F:metal ion binding"/>
    <property type="evidence" value="ECO:0007669"/>
    <property type="project" value="UniProtKB-KW"/>
</dbReference>
<dbReference type="InterPro" id="IPR016047">
    <property type="entry name" value="M23ase_b-sheet_dom"/>
</dbReference>
<keyword evidence="3" id="KW-0479">Metal-binding</keyword>
<comment type="cofactor">
    <cofactor evidence="1">
        <name>Zn(2+)</name>
        <dbReference type="ChEBI" id="CHEBI:29105"/>
    </cofactor>
</comment>
<evidence type="ECO:0000256" key="8">
    <source>
        <dbReference type="SAM" id="Phobius"/>
    </source>
</evidence>
<feature type="compositionally biased region" description="Acidic residues" evidence="7">
    <location>
        <begin position="182"/>
        <end position="198"/>
    </location>
</feature>
<keyword evidence="5" id="KW-0862">Zinc</keyword>
<dbReference type="GO" id="GO:0006508">
    <property type="term" value="P:proteolysis"/>
    <property type="evidence" value="ECO:0007669"/>
    <property type="project" value="UniProtKB-KW"/>
</dbReference>
<keyword evidence="2" id="KW-0645">Protease</keyword>
<proteinExistence type="predicted"/>
<dbReference type="SUPFAM" id="SSF51261">
    <property type="entry name" value="Duplicated hybrid motif"/>
    <property type="match status" value="1"/>
</dbReference>
<feature type="compositionally biased region" description="Low complexity" evidence="7">
    <location>
        <begin position="217"/>
        <end position="227"/>
    </location>
</feature>
<reference evidence="10 11" key="1">
    <citation type="submission" date="2019-04" db="EMBL/GenBank/DDBJ databases">
        <title>Phreatobacter aquaticus sp. nov.</title>
        <authorList>
            <person name="Choi A."/>
        </authorList>
    </citation>
    <scope>NUCLEOTIDE SEQUENCE [LARGE SCALE GENOMIC DNA]</scope>
    <source>
        <strain evidence="10 11">KCTC 52518</strain>
    </source>
</reference>
<evidence type="ECO:0000259" key="9">
    <source>
        <dbReference type="Pfam" id="PF01551"/>
    </source>
</evidence>
<keyword evidence="6" id="KW-0482">Metalloprotease</keyword>
<protein>
    <recommendedName>
        <fullName evidence="9">M23ase beta-sheet core domain-containing protein</fullName>
    </recommendedName>
</protein>
<evidence type="ECO:0000256" key="2">
    <source>
        <dbReference type="ARBA" id="ARBA00022670"/>
    </source>
</evidence>
<dbReference type="OrthoDB" id="9815245at2"/>
<dbReference type="InterPro" id="IPR011055">
    <property type="entry name" value="Dup_hybrid_motif"/>
</dbReference>
<dbReference type="InterPro" id="IPR050570">
    <property type="entry name" value="Cell_wall_metabolism_enzyme"/>
</dbReference>
<dbReference type="GO" id="GO:0004222">
    <property type="term" value="F:metalloendopeptidase activity"/>
    <property type="evidence" value="ECO:0007669"/>
    <property type="project" value="TreeGrafter"/>
</dbReference>
<gene>
    <name evidence="10" type="ORF">E8M01_07240</name>
</gene>
<evidence type="ECO:0000256" key="7">
    <source>
        <dbReference type="SAM" id="MobiDB-lite"/>
    </source>
</evidence>
<feature type="domain" description="M23ase beta-sheet core" evidence="9">
    <location>
        <begin position="380"/>
        <end position="474"/>
    </location>
</feature>
<evidence type="ECO:0000256" key="6">
    <source>
        <dbReference type="ARBA" id="ARBA00023049"/>
    </source>
</evidence>
<feature type="transmembrane region" description="Helical" evidence="8">
    <location>
        <begin position="37"/>
        <end position="59"/>
    </location>
</feature>
<dbReference type="CDD" id="cd12797">
    <property type="entry name" value="M23_peptidase"/>
    <property type="match status" value="1"/>
</dbReference>
<dbReference type="Proteomes" id="UP000298781">
    <property type="component" value="Chromosome"/>
</dbReference>
<organism evidence="10 11">
    <name type="scientific">Phreatobacter stygius</name>
    <dbReference type="NCBI Taxonomy" id="1940610"/>
    <lineage>
        <taxon>Bacteria</taxon>
        <taxon>Pseudomonadati</taxon>
        <taxon>Pseudomonadota</taxon>
        <taxon>Alphaproteobacteria</taxon>
        <taxon>Hyphomicrobiales</taxon>
        <taxon>Phreatobacteraceae</taxon>
        <taxon>Phreatobacter</taxon>
    </lineage>
</organism>
<evidence type="ECO:0000256" key="3">
    <source>
        <dbReference type="ARBA" id="ARBA00022723"/>
    </source>
</evidence>
<evidence type="ECO:0000256" key="5">
    <source>
        <dbReference type="ARBA" id="ARBA00022833"/>
    </source>
</evidence>
<evidence type="ECO:0000256" key="4">
    <source>
        <dbReference type="ARBA" id="ARBA00022801"/>
    </source>
</evidence>
<dbReference type="EMBL" id="CP039690">
    <property type="protein sequence ID" value="QCI64060.1"/>
    <property type="molecule type" value="Genomic_DNA"/>
</dbReference>
<dbReference type="PANTHER" id="PTHR21666:SF288">
    <property type="entry name" value="CELL DIVISION PROTEIN YTFB"/>
    <property type="match status" value="1"/>
</dbReference>
<keyword evidence="11" id="KW-1185">Reference proteome</keyword>
<dbReference type="Gene3D" id="2.70.70.10">
    <property type="entry name" value="Glucose Permease (Domain IIA)"/>
    <property type="match status" value="1"/>
</dbReference>
<evidence type="ECO:0000313" key="10">
    <source>
        <dbReference type="EMBL" id="QCI64060.1"/>
    </source>
</evidence>
<keyword evidence="8" id="KW-0472">Membrane</keyword>
<keyword evidence="8" id="KW-1133">Transmembrane helix</keyword>
<sequence>MWKAGSSGSASKRRPLNIAGAKANSRVREFSVGNGTLFVVIFVFGLVAAWGAGMTYLLFSGNRLAASAVARTGQLQDLHEQQSLEYRRALTAARAEASRAQRDLDRMSLDRTGVEGRLVDLARRQSQIETRQSAFVRLTEQIGGAPIAALGAGLGRVGGDAVPVPTARPGGPRERTRSLLPETEEAEAEVNLDPDAEPAELPPPEEHHGDAGASEFGPARAIASRPSRPGRPAPATPAAPAIPTSLAAREALEVVELLDRRVKRLETDQVRAVQAMGAATRTRANLLRQAVDVAGRELTGILEPARNRAAAVVSVVTRRDAEDAGPFGLAITEIRQNVAVIRRLGPTIETLPLRRPVGPENRISSRFGPRSDPFLGTARLHAGQDFAAPSGTPVFATGGGVVLSAGWGGGYGNLVQVDHGNGLVTRYAHLSEILVTPGQPVAVGARVGLVGSTGRSTGAHLHYETRLHGTSNDPMRFMRVGEELGMSQTRPRADFIP</sequence>
<feature type="region of interest" description="Disordered" evidence="7">
    <location>
        <begin position="161"/>
        <end position="244"/>
    </location>
</feature>
<dbReference type="AlphaFoldDB" id="A0A4D7B1Y2"/>